<keyword evidence="5" id="KW-0805">Transcription regulation</keyword>
<evidence type="ECO:0000256" key="3">
    <source>
        <dbReference type="ARBA" id="ARBA00022679"/>
    </source>
</evidence>
<evidence type="ECO:0000256" key="6">
    <source>
        <dbReference type="ARBA" id="ARBA00023082"/>
    </source>
</evidence>
<dbReference type="PRINTS" id="PR00045">
    <property type="entry name" value="SIGMA54FCT"/>
</dbReference>
<keyword evidence="3" id="KW-0808">Transferase</keyword>
<protein>
    <submittedName>
        <fullName evidence="11">RNA polymerase sigma-54 factor</fullName>
    </submittedName>
</protein>
<dbReference type="EMBL" id="BORW01000004">
    <property type="protein sequence ID" value="GIO66426.1"/>
    <property type="molecule type" value="Genomic_DNA"/>
</dbReference>
<evidence type="ECO:0000256" key="8">
    <source>
        <dbReference type="ARBA" id="ARBA00023163"/>
    </source>
</evidence>
<dbReference type="Gene3D" id="1.10.10.60">
    <property type="entry name" value="Homeodomain-like"/>
    <property type="match status" value="1"/>
</dbReference>
<proteinExistence type="inferred from homology"/>
<comment type="similarity">
    <text evidence="1">Belongs to the sigma-54 factor family.</text>
</comment>
<keyword evidence="7" id="KW-0238">DNA-binding</keyword>
<dbReference type="InterPro" id="IPR000394">
    <property type="entry name" value="RNA_pol_sigma_54"/>
</dbReference>
<dbReference type="PROSITE" id="PS50044">
    <property type="entry name" value="SIGMA54_3"/>
    <property type="match status" value="1"/>
</dbReference>
<accession>A0ABQ4LT29</accession>
<keyword evidence="12" id="KW-1185">Reference proteome</keyword>
<reference evidence="11 12" key="1">
    <citation type="submission" date="2021-03" db="EMBL/GenBank/DDBJ databases">
        <title>Antimicrobial resistance genes in bacteria isolated from Japanese honey, and their potential for conferring macrolide and lincosamide resistance in the American foulbrood pathogen Paenibacillus larvae.</title>
        <authorList>
            <person name="Okamoto M."/>
            <person name="Kumagai M."/>
            <person name="Kanamori H."/>
            <person name="Takamatsu D."/>
        </authorList>
    </citation>
    <scope>NUCLEOTIDE SEQUENCE [LARGE SCALE GENOMIC DNA]</scope>
    <source>
        <strain evidence="11 12">J21TS3</strain>
    </source>
</reference>
<gene>
    <name evidence="11" type="ORF">J21TS3_12470</name>
</gene>
<evidence type="ECO:0000256" key="5">
    <source>
        <dbReference type="ARBA" id="ARBA00023015"/>
    </source>
</evidence>
<feature type="domain" description="RNA polymerase sigma factor 54 core-binding" evidence="10">
    <location>
        <begin position="79"/>
        <end position="262"/>
    </location>
</feature>
<dbReference type="InterPro" id="IPR007634">
    <property type="entry name" value="RNA_pol_sigma_54_DNA-bd"/>
</dbReference>
<evidence type="ECO:0000256" key="1">
    <source>
        <dbReference type="ARBA" id="ARBA00008798"/>
    </source>
</evidence>
<evidence type="ECO:0000313" key="12">
    <source>
        <dbReference type="Proteomes" id="UP000680638"/>
    </source>
</evidence>
<dbReference type="Gene3D" id="1.10.10.1330">
    <property type="entry name" value="RNA polymerase sigma-54 factor, core-binding domain"/>
    <property type="match status" value="1"/>
</dbReference>
<evidence type="ECO:0000259" key="10">
    <source>
        <dbReference type="Pfam" id="PF04963"/>
    </source>
</evidence>
<name>A0ABQ4LT29_9BACL</name>
<dbReference type="Pfam" id="PF04963">
    <property type="entry name" value="Sigma54_CBD"/>
    <property type="match status" value="1"/>
</dbReference>
<dbReference type="InterPro" id="IPR007046">
    <property type="entry name" value="RNA_pol_sigma_54_core-bd"/>
</dbReference>
<dbReference type="Pfam" id="PF00309">
    <property type="entry name" value="Sigma54_AID"/>
    <property type="match status" value="1"/>
</dbReference>
<sequence>MGYQLAQDQRLKLAITPELKQSIHILSLSADELLQYLQEQATENPVLEFEFSRSREAFGKKTGTGKGGAMMPDPLWYAAAKQDTMEEKLLSQLRLLSLPSDVFKAAAYLAGNLNENGYLDVPLTEIAGNLKVAETVVGLALEKLQSLEPAGIGCRDLRECLILQIVRDPQSVPYAFEIADKYLSDAAGGNLGRIASALRIPKEHAVRALQYIRTLNPRPGLALAAFEPQYVVPDMIVERHADSFSVTLHAMSRPKLSISEEYRKWAETRSSAAAFSYVKDCFRSAEWLMRCVEMRKTTLLKVANAMMEEQKAFLDEGIKGIRPMTLSTVSGKLDMHESTVSRAIRGKYALTPHGVFPLKYFFAAGVATSNGGSASSRMVKARIKEMIASEDKHRPLSDQNIADALFSEGIRLSRRAVTKYREELNIASSQGRKNKI</sequence>
<feature type="domain" description="RNA polymerase sigma factor 54 DNA-binding" evidence="9">
    <location>
        <begin position="276"/>
        <end position="433"/>
    </location>
</feature>
<keyword evidence="8" id="KW-0804">Transcription</keyword>
<organism evidence="11 12">
    <name type="scientific">Paenibacillus cookii</name>
    <dbReference type="NCBI Taxonomy" id="157839"/>
    <lineage>
        <taxon>Bacteria</taxon>
        <taxon>Bacillati</taxon>
        <taxon>Bacillota</taxon>
        <taxon>Bacilli</taxon>
        <taxon>Bacillales</taxon>
        <taxon>Paenibacillaceae</taxon>
        <taxon>Paenibacillus</taxon>
    </lineage>
</organism>
<dbReference type="InterPro" id="IPR038709">
    <property type="entry name" value="RpoN_core-bd_sf"/>
</dbReference>
<evidence type="ECO:0000259" key="9">
    <source>
        <dbReference type="Pfam" id="PF04552"/>
    </source>
</evidence>
<evidence type="ECO:0000256" key="4">
    <source>
        <dbReference type="ARBA" id="ARBA00022695"/>
    </source>
</evidence>
<evidence type="ECO:0000256" key="2">
    <source>
        <dbReference type="ARBA" id="ARBA00022478"/>
    </source>
</evidence>
<keyword evidence="4" id="KW-0548">Nucleotidyltransferase</keyword>
<evidence type="ECO:0000256" key="7">
    <source>
        <dbReference type="ARBA" id="ARBA00023125"/>
    </source>
</evidence>
<keyword evidence="6" id="KW-0731">Sigma factor</keyword>
<comment type="caution">
    <text evidence="11">The sequence shown here is derived from an EMBL/GenBank/DDBJ whole genome shotgun (WGS) entry which is preliminary data.</text>
</comment>
<dbReference type="Pfam" id="PF04552">
    <property type="entry name" value="Sigma54_DBD"/>
    <property type="match status" value="1"/>
</dbReference>
<dbReference type="PANTHER" id="PTHR32248:SF4">
    <property type="entry name" value="RNA POLYMERASE SIGMA-54 FACTOR"/>
    <property type="match status" value="1"/>
</dbReference>
<dbReference type="NCBIfam" id="TIGR02395">
    <property type="entry name" value="rpoN_sigma"/>
    <property type="match status" value="1"/>
</dbReference>
<dbReference type="Proteomes" id="UP000680638">
    <property type="component" value="Unassembled WGS sequence"/>
</dbReference>
<keyword evidence="2" id="KW-0240">DNA-directed RNA polymerase</keyword>
<dbReference type="PIRSF" id="PIRSF000774">
    <property type="entry name" value="RpoN"/>
    <property type="match status" value="1"/>
</dbReference>
<dbReference type="PANTHER" id="PTHR32248">
    <property type="entry name" value="RNA POLYMERASE SIGMA-54 FACTOR"/>
    <property type="match status" value="1"/>
</dbReference>
<evidence type="ECO:0000313" key="11">
    <source>
        <dbReference type="EMBL" id="GIO66426.1"/>
    </source>
</evidence>